<gene>
    <name evidence="2" type="ORF">L211DRAFT_496314</name>
</gene>
<feature type="region of interest" description="Disordered" evidence="1">
    <location>
        <begin position="128"/>
        <end position="149"/>
    </location>
</feature>
<accession>A0A3N4LJK2</accession>
<dbReference type="EMBL" id="ML121567">
    <property type="protein sequence ID" value="RPB20831.1"/>
    <property type="molecule type" value="Genomic_DNA"/>
</dbReference>
<sequence>MLVTRLLVSRSILQFSPDILLLTGCKQPPVTNRLLCPPTSSKYIGVEYIPAQTSATDSPGGREKPINAFSLVRNSVHCSRIVVQKGGVDLDTTELIMSADGYYIAYWYSSVSTLEHLGIHIHDSWPRSLRADPQSQERGQHSDPALRGY</sequence>
<protein>
    <submittedName>
        <fullName evidence="2">Uncharacterized protein</fullName>
    </submittedName>
</protein>
<dbReference type="AlphaFoldDB" id="A0A3N4LJK2"/>
<name>A0A3N4LJK2_9PEZI</name>
<reference evidence="2 3" key="1">
    <citation type="journal article" date="2018" name="Nat. Ecol. Evol.">
        <title>Pezizomycetes genomes reveal the molecular basis of ectomycorrhizal truffle lifestyle.</title>
        <authorList>
            <person name="Murat C."/>
            <person name="Payen T."/>
            <person name="Noel B."/>
            <person name="Kuo A."/>
            <person name="Morin E."/>
            <person name="Chen J."/>
            <person name="Kohler A."/>
            <person name="Krizsan K."/>
            <person name="Balestrini R."/>
            <person name="Da Silva C."/>
            <person name="Montanini B."/>
            <person name="Hainaut M."/>
            <person name="Levati E."/>
            <person name="Barry K.W."/>
            <person name="Belfiori B."/>
            <person name="Cichocki N."/>
            <person name="Clum A."/>
            <person name="Dockter R.B."/>
            <person name="Fauchery L."/>
            <person name="Guy J."/>
            <person name="Iotti M."/>
            <person name="Le Tacon F."/>
            <person name="Lindquist E.A."/>
            <person name="Lipzen A."/>
            <person name="Malagnac F."/>
            <person name="Mello A."/>
            <person name="Molinier V."/>
            <person name="Miyauchi S."/>
            <person name="Poulain J."/>
            <person name="Riccioni C."/>
            <person name="Rubini A."/>
            <person name="Sitrit Y."/>
            <person name="Splivallo R."/>
            <person name="Traeger S."/>
            <person name="Wang M."/>
            <person name="Zifcakova L."/>
            <person name="Wipf D."/>
            <person name="Zambonelli A."/>
            <person name="Paolocci F."/>
            <person name="Nowrousian M."/>
            <person name="Ottonello S."/>
            <person name="Baldrian P."/>
            <person name="Spatafora J.W."/>
            <person name="Henrissat B."/>
            <person name="Nagy L.G."/>
            <person name="Aury J.M."/>
            <person name="Wincker P."/>
            <person name="Grigoriev I.V."/>
            <person name="Bonfante P."/>
            <person name="Martin F.M."/>
        </authorList>
    </citation>
    <scope>NUCLEOTIDE SEQUENCE [LARGE SCALE GENOMIC DNA]</scope>
    <source>
        <strain evidence="2 3">ATCC MYA-4762</strain>
    </source>
</reference>
<dbReference type="Proteomes" id="UP000267821">
    <property type="component" value="Unassembled WGS sequence"/>
</dbReference>
<evidence type="ECO:0000256" key="1">
    <source>
        <dbReference type="SAM" id="MobiDB-lite"/>
    </source>
</evidence>
<keyword evidence="3" id="KW-1185">Reference proteome</keyword>
<organism evidence="2 3">
    <name type="scientific">Terfezia boudieri ATCC MYA-4762</name>
    <dbReference type="NCBI Taxonomy" id="1051890"/>
    <lineage>
        <taxon>Eukaryota</taxon>
        <taxon>Fungi</taxon>
        <taxon>Dikarya</taxon>
        <taxon>Ascomycota</taxon>
        <taxon>Pezizomycotina</taxon>
        <taxon>Pezizomycetes</taxon>
        <taxon>Pezizales</taxon>
        <taxon>Pezizaceae</taxon>
        <taxon>Terfezia</taxon>
    </lineage>
</organism>
<dbReference type="InParanoid" id="A0A3N4LJK2"/>
<evidence type="ECO:0000313" key="3">
    <source>
        <dbReference type="Proteomes" id="UP000267821"/>
    </source>
</evidence>
<evidence type="ECO:0000313" key="2">
    <source>
        <dbReference type="EMBL" id="RPB20831.1"/>
    </source>
</evidence>
<proteinExistence type="predicted"/>